<dbReference type="KEGG" id="vga:BSQ33_18640"/>
<gene>
    <name evidence="2" type="ORF">BSQ33_18640</name>
</gene>
<dbReference type="RefSeq" id="WP_021021017.1">
    <property type="nucleotide sequence ID" value="NZ_CP018836.1"/>
</dbReference>
<evidence type="ECO:0000313" key="3">
    <source>
        <dbReference type="Proteomes" id="UP000196708"/>
    </source>
</evidence>
<accession>A0A1Z2SKU1</accession>
<dbReference type="AlphaFoldDB" id="A0A1Z2SKU1"/>
<organism evidence="2 3">
    <name type="scientific">Vibrio gazogenes</name>
    <dbReference type="NCBI Taxonomy" id="687"/>
    <lineage>
        <taxon>Bacteria</taxon>
        <taxon>Pseudomonadati</taxon>
        <taxon>Pseudomonadota</taxon>
        <taxon>Gammaproteobacteria</taxon>
        <taxon>Vibrionales</taxon>
        <taxon>Vibrionaceae</taxon>
        <taxon>Vibrio</taxon>
    </lineage>
</organism>
<feature type="signal peptide" evidence="1">
    <location>
        <begin position="1"/>
        <end position="19"/>
    </location>
</feature>
<dbReference type="Proteomes" id="UP000196708">
    <property type="component" value="Chromosome 2"/>
</dbReference>
<evidence type="ECO:0000256" key="1">
    <source>
        <dbReference type="SAM" id="SignalP"/>
    </source>
</evidence>
<protein>
    <submittedName>
        <fullName evidence="2">Uncharacterized protein</fullName>
    </submittedName>
</protein>
<dbReference type="EMBL" id="CP018836">
    <property type="protein sequence ID" value="ASA57755.1"/>
    <property type="molecule type" value="Genomic_DNA"/>
</dbReference>
<reference evidence="2 3" key="1">
    <citation type="submission" date="2016-12" db="EMBL/GenBank/DDBJ databases">
        <authorList>
            <person name="Song W.-J."/>
            <person name="Kurnit D.M."/>
        </authorList>
    </citation>
    <scope>NUCLEOTIDE SEQUENCE [LARGE SCALE GENOMIC DNA]</scope>
    <source>
        <strain evidence="2 3">ATCC 43942</strain>
    </source>
</reference>
<feature type="chain" id="PRO_5011243012" evidence="1">
    <location>
        <begin position="20"/>
        <end position="110"/>
    </location>
</feature>
<name>A0A1Z2SKU1_VIBGA</name>
<keyword evidence="1" id="KW-0732">Signal</keyword>
<evidence type="ECO:0000313" key="2">
    <source>
        <dbReference type="EMBL" id="ASA57755.1"/>
    </source>
</evidence>
<proteinExistence type="predicted"/>
<sequence>MKYIYFLILFTVFSGQSLASDNLVGHVVYTGLYGNGRLFIATDTQINEPGCPSDRIDVAPNHPQIDRWLSIALAANTTGKRVQFKTNGCYKNHPTLDKTDKSWFHTKFSG</sequence>
<dbReference type="OrthoDB" id="5878842at2"/>